<comment type="caution">
    <text evidence="2">The sequence shown here is derived from an EMBL/GenBank/DDBJ whole genome shotgun (WGS) entry which is preliminary data.</text>
</comment>
<feature type="domain" description="Putative restriction endonuclease" evidence="1">
    <location>
        <begin position="16"/>
        <end position="189"/>
    </location>
</feature>
<proteinExistence type="predicted"/>
<dbReference type="EMBL" id="LAXD01000001">
    <property type="protein sequence ID" value="KWW99300.1"/>
    <property type="molecule type" value="Genomic_DNA"/>
</dbReference>
<dbReference type="Proteomes" id="UP000070188">
    <property type="component" value="Unassembled WGS sequence"/>
</dbReference>
<reference evidence="6" key="2">
    <citation type="submission" date="2015-02" db="EMBL/GenBank/DDBJ databases">
        <title>Physiological reanalysis, assessment of diazotrophy, and genome sequences of multiple isolates of Streptomyces thermoautotrophicus.</title>
        <authorList>
            <person name="MacKellar D.C."/>
            <person name="Lieber L."/>
            <person name="Norman J."/>
            <person name="Bolger A."/>
            <person name="Tobin C."/>
            <person name="Murray J.W."/>
            <person name="Friesen M."/>
            <person name="Prell J."/>
        </authorList>
    </citation>
    <scope>NUCLEOTIDE SEQUENCE [LARGE SCALE GENOMIC DNA]</scope>
    <source>
        <strain evidence="6">UBT1</strain>
    </source>
</reference>
<reference evidence="5" key="4">
    <citation type="submission" date="2015-04" db="EMBL/GenBank/DDBJ databases">
        <title>Physiological reanalysis, assessment of diazotrophy, and genome sequences of multiple isolates of Streptomyces thermoautotrophicus.</title>
        <authorList>
            <person name="MacKellar D.C."/>
            <person name="Lieber L."/>
            <person name="Norman J."/>
            <person name="Bolger A."/>
            <person name="Tobin C."/>
            <person name="Murray J.W."/>
            <person name="Chang R."/>
            <person name="Ford T."/>
            <person name="Nguyen P.Q."/>
            <person name="Woodward J."/>
            <person name="Permingeat H."/>
            <person name="Joshi N.S."/>
            <person name="Silver P.A."/>
            <person name="Usadel B."/>
            <person name="Rutherford A.W."/>
            <person name="Friesen M."/>
            <person name="Prell J."/>
        </authorList>
    </citation>
    <scope>NUCLEOTIDE SEQUENCE [LARGE SCALE GENOMIC DNA]</scope>
    <source>
        <strain evidence="5">H1</strain>
    </source>
</reference>
<dbReference type="EMBL" id="JYIK01000915">
    <property type="protein sequence ID" value="KWX08952.1"/>
    <property type="molecule type" value="Genomic_DNA"/>
</dbReference>
<dbReference type="PATRIC" id="fig|1469144.10.peg.1052"/>
<evidence type="ECO:0000313" key="2">
    <source>
        <dbReference type="EMBL" id="KWW99300.1"/>
    </source>
</evidence>
<dbReference type="InterPro" id="IPR012296">
    <property type="entry name" value="Nuclease_put_TT1808"/>
</dbReference>
<dbReference type="Proteomes" id="UP000070659">
    <property type="component" value="Unassembled WGS sequence"/>
</dbReference>
<evidence type="ECO:0000313" key="6">
    <source>
        <dbReference type="Proteomes" id="UP000070598"/>
    </source>
</evidence>
<gene>
    <name evidence="2" type="ORF">LI90_934</name>
    <name evidence="3" type="ORF">TH66_03870</name>
    <name evidence="4" type="ORF">TR74_12525</name>
</gene>
<dbReference type="Proteomes" id="UP000070598">
    <property type="component" value="Unassembled WGS sequence"/>
</dbReference>
<keyword evidence="5" id="KW-1185">Reference proteome</keyword>
<accession>A0A132MN56</accession>
<dbReference type="SUPFAM" id="SSF52980">
    <property type="entry name" value="Restriction endonuclease-like"/>
    <property type="match status" value="1"/>
</dbReference>
<evidence type="ECO:0000313" key="7">
    <source>
        <dbReference type="Proteomes" id="UP000070659"/>
    </source>
</evidence>
<reference evidence="3 7" key="1">
    <citation type="submission" date="2015-02" db="EMBL/GenBank/DDBJ databases">
        <title>Physiological reanalysis, assessment of diazotrophy, and genome sequences of multiple isolates of Streptomyces thermoautotrophicus.</title>
        <authorList>
            <person name="MacKellar D.C."/>
            <person name="Lieber L."/>
            <person name="Norman J."/>
            <person name="Bolger A."/>
            <person name="Tobin C."/>
            <person name="Murray J.W."/>
            <person name="Prell J."/>
        </authorList>
    </citation>
    <scope>NUCLEOTIDE SEQUENCE [LARGE SCALE GENOMIC DNA]</scope>
    <source>
        <strain evidence="3 7">UBT1</strain>
    </source>
</reference>
<dbReference type="EMBL" id="JYIJ01000013">
    <property type="protein sequence ID" value="KWX04941.1"/>
    <property type="molecule type" value="Genomic_DNA"/>
</dbReference>
<protein>
    <recommendedName>
        <fullName evidence="1">Putative restriction endonuclease domain-containing protein</fullName>
    </recommendedName>
</protein>
<sequence length="198" mass="21699">MVALVAGAHPRPWTIEEWLALNETAPDGRRYELLDGQVIVSPPPSARHQYAADELRALLKAAAPDDLRVITAVGVQLDEDSGLIPDVVVVRRAFLRSGMKVPSAGDVRLVVEIVSPSTRTSDRGSKPQKYAAAGIPYFWRVELEDFRGRGSDELPVLFAYALDEDGAYRLTHRIAAGNRARLDAPFPVELDPAVLADY</sequence>
<dbReference type="Pfam" id="PF05685">
    <property type="entry name" value="Uma2"/>
    <property type="match status" value="1"/>
</dbReference>
<dbReference type="PANTHER" id="PTHR35400:SF3">
    <property type="entry name" value="SLL1072 PROTEIN"/>
    <property type="match status" value="1"/>
</dbReference>
<evidence type="ECO:0000313" key="4">
    <source>
        <dbReference type="EMBL" id="KWX08952.1"/>
    </source>
</evidence>
<name>A0A132MN56_9ACTN</name>
<dbReference type="CDD" id="cd06260">
    <property type="entry name" value="DUF820-like"/>
    <property type="match status" value="1"/>
</dbReference>
<dbReference type="Gene3D" id="3.90.1570.10">
    <property type="entry name" value="tt1808, chain A"/>
    <property type="match status" value="1"/>
</dbReference>
<dbReference type="PANTHER" id="PTHR35400">
    <property type="entry name" value="SLR1083 PROTEIN"/>
    <property type="match status" value="1"/>
</dbReference>
<organism evidence="2 5">
    <name type="scientific">Carbonactinospora thermoautotrophica</name>
    <dbReference type="NCBI Taxonomy" id="1469144"/>
    <lineage>
        <taxon>Bacteria</taxon>
        <taxon>Bacillati</taxon>
        <taxon>Actinomycetota</taxon>
        <taxon>Actinomycetes</taxon>
        <taxon>Kitasatosporales</taxon>
        <taxon>Carbonactinosporaceae</taxon>
        <taxon>Carbonactinospora</taxon>
    </lineage>
</organism>
<reference evidence="2" key="3">
    <citation type="submission" date="2015-04" db="EMBL/GenBank/DDBJ databases">
        <title>Physiological reanalysis, assessment of diazotrophy, and genome sequences of multiple isolates of Streptomyces thermoautotrophicus.</title>
        <authorList>
            <person name="MacKellar D.C."/>
            <person name="Lieber L."/>
            <person name="Norman J."/>
            <person name="Bolger A."/>
            <person name="Tobin C."/>
            <person name="Murray J.W."/>
            <person name="Woodward J."/>
            <person name="Friesen M."/>
            <person name="Prell J."/>
        </authorList>
    </citation>
    <scope>NUCLEOTIDE SEQUENCE [LARGE SCALE GENOMIC DNA]</scope>
    <source>
        <strain evidence="2">H1</strain>
    </source>
</reference>
<dbReference type="InterPro" id="IPR011335">
    <property type="entry name" value="Restrct_endonuc-II-like"/>
</dbReference>
<evidence type="ECO:0000313" key="5">
    <source>
        <dbReference type="Proteomes" id="UP000070188"/>
    </source>
</evidence>
<dbReference type="AlphaFoldDB" id="A0A132MN56"/>
<evidence type="ECO:0000259" key="1">
    <source>
        <dbReference type="Pfam" id="PF05685"/>
    </source>
</evidence>
<dbReference type="InterPro" id="IPR008538">
    <property type="entry name" value="Uma2"/>
</dbReference>
<evidence type="ECO:0000313" key="3">
    <source>
        <dbReference type="EMBL" id="KWX04941.1"/>
    </source>
</evidence>